<protein>
    <recommendedName>
        <fullName evidence="4">phosphoglycolate phosphatase</fullName>
        <ecNumber evidence="4">3.1.3.18</ecNumber>
    </recommendedName>
</protein>
<dbReference type="Proteomes" id="UP000018458">
    <property type="component" value="Unassembled WGS sequence"/>
</dbReference>
<dbReference type="STRING" id="762983.HMPREF9444_00060"/>
<dbReference type="InterPro" id="IPR050155">
    <property type="entry name" value="HAD-like_hydrolase_sf"/>
</dbReference>
<reference evidence="5 6" key="1">
    <citation type="submission" date="2011-01" db="EMBL/GenBank/DDBJ databases">
        <authorList>
            <person name="Weinstock G."/>
            <person name="Sodergren E."/>
            <person name="Clifton S."/>
            <person name="Fulton L."/>
            <person name="Fulton B."/>
            <person name="Courtney L."/>
            <person name="Fronick C."/>
            <person name="Harrison M."/>
            <person name="Strong C."/>
            <person name="Farmer C."/>
            <person name="Delahaunty K."/>
            <person name="Markovic C."/>
            <person name="Hall O."/>
            <person name="Minx P."/>
            <person name="Tomlinson C."/>
            <person name="Mitreva M."/>
            <person name="Hou S."/>
            <person name="Chen J."/>
            <person name="Wollam A."/>
            <person name="Pepin K.H."/>
            <person name="Johnson M."/>
            <person name="Bhonagiri V."/>
            <person name="Zhang X."/>
            <person name="Suruliraj S."/>
            <person name="Warren W."/>
            <person name="Chinwalla A."/>
            <person name="Mardis E.R."/>
            <person name="Wilson R.K."/>
        </authorList>
    </citation>
    <scope>NUCLEOTIDE SEQUENCE [LARGE SCALE GENOMIC DNA]</scope>
    <source>
        <strain evidence="6">DSM 22608 / JCM 16073 / KCTC 15190 / YIT 12066</strain>
    </source>
</reference>
<dbReference type="InterPro" id="IPR006439">
    <property type="entry name" value="HAD-SF_hydro_IA"/>
</dbReference>
<organism evidence="5 6">
    <name type="scientific">Succinatimonas hippei (strain DSM 22608 / JCM 16073 / KCTC 15190 / YIT 12066)</name>
    <dbReference type="NCBI Taxonomy" id="762983"/>
    <lineage>
        <taxon>Bacteria</taxon>
        <taxon>Pseudomonadati</taxon>
        <taxon>Pseudomonadota</taxon>
        <taxon>Gammaproteobacteria</taxon>
        <taxon>Aeromonadales</taxon>
        <taxon>Succinivibrionaceae</taxon>
        <taxon>Succinatimonas</taxon>
    </lineage>
</organism>
<evidence type="ECO:0000313" key="6">
    <source>
        <dbReference type="Proteomes" id="UP000018458"/>
    </source>
</evidence>
<dbReference type="InterPro" id="IPR036412">
    <property type="entry name" value="HAD-like_sf"/>
</dbReference>
<dbReference type="GO" id="GO:0008967">
    <property type="term" value="F:phosphoglycolate phosphatase activity"/>
    <property type="evidence" value="ECO:0007669"/>
    <property type="project" value="UniProtKB-EC"/>
</dbReference>
<dbReference type="RefSeq" id="WP_009142290.1">
    <property type="nucleotide sequence ID" value="NZ_GL830941.1"/>
</dbReference>
<comment type="similarity">
    <text evidence="3">Belongs to the HAD-like hydrolase superfamily. CbbY/CbbZ/Gph/YieH family.</text>
</comment>
<comment type="caution">
    <text evidence="5">The sequence shown here is derived from an EMBL/GenBank/DDBJ whole genome shotgun (WGS) entry which is preliminary data.</text>
</comment>
<sequence length="238" mass="26772">MRELKKLPELLLFDLDGTLAKTKEQIAYAAQATLKRFNYPIPSVDDVGRYIGNGINMMLVRSIFGKVDVSPDMLPADQMAKIREVFNEEYLNGLNANFALYDGVYEGINKFKALGMKMAVVTNKAEMFAKPLIGYMGFNDYFDYVLGGEVIKERKPDPFPLLYVCQKLGVDPHNAVMVGDSDNDVLAGQRADMVTVAFTYGYNSGKDVRNCHPDYVFDRFGVFTDFIMSLKNNTESLD</sequence>
<dbReference type="PANTHER" id="PTHR43434">
    <property type="entry name" value="PHOSPHOGLYCOLATE PHOSPHATASE"/>
    <property type="match status" value="1"/>
</dbReference>
<dbReference type="GO" id="GO:0005829">
    <property type="term" value="C:cytosol"/>
    <property type="evidence" value="ECO:0007669"/>
    <property type="project" value="TreeGrafter"/>
</dbReference>
<evidence type="ECO:0000313" key="5">
    <source>
        <dbReference type="EMBL" id="EFY08110.1"/>
    </source>
</evidence>
<evidence type="ECO:0000256" key="4">
    <source>
        <dbReference type="ARBA" id="ARBA00013078"/>
    </source>
</evidence>
<keyword evidence="6" id="KW-1185">Reference proteome</keyword>
<dbReference type="NCBIfam" id="TIGR01509">
    <property type="entry name" value="HAD-SF-IA-v3"/>
    <property type="match status" value="1"/>
</dbReference>
<dbReference type="AlphaFoldDB" id="E8LHA2"/>
<evidence type="ECO:0000256" key="2">
    <source>
        <dbReference type="ARBA" id="ARBA00004818"/>
    </source>
</evidence>
<accession>E8LHA2</accession>
<comment type="catalytic activity">
    <reaction evidence="1">
        <text>2-phosphoglycolate + H2O = glycolate + phosphate</text>
        <dbReference type="Rhea" id="RHEA:14369"/>
        <dbReference type="ChEBI" id="CHEBI:15377"/>
        <dbReference type="ChEBI" id="CHEBI:29805"/>
        <dbReference type="ChEBI" id="CHEBI:43474"/>
        <dbReference type="ChEBI" id="CHEBI:58033"/>
        <dbReference type="EC" id="3.1.3.18"/>
    </reaction>
</comment>
<dbReference type="OrthoDB" id="9776368at2"/>
<dbReference type="SFLD" id="SFLDG01129">
    <property type="entry name" value="C1.5:_HAD__Beta-PGM__Phosphata"/>
    <property type="match status" value="1"/>
</dbReference>
<comment type="pathway">
    <text evidence="2">Organic acid metabolism; glycolate biosynthesis; glycolate from 2-phosphoglycolate: step 1/1.</text>
</comment>
<dbReference type="SUPFAM" id="SSF56784">
    <property type="entry name" value="HAD-like"/>
    <property type="match status" value="1"/>
</dbReference>
<dbReference type="Gene3D" id="3.40.50.1000">
    <property type="entry name" value="HAD superfamily/HAD-like"/>
    <property type="match status" value="1"/>
</dbReference>
<dbReference type="Pfam" id="PF13419">
    <property type="entry name" value="HAD_2"/>
    <property type="match status" value="1"/>
</dbReference>
<name>E8LHA2_SUCHY</name>
<evidence type="ECO:0000256" key="1">
    <source>
        <dbReference type="ARBA" id="ARBA00000830"/>
    </source>
</evidence>
<dbReference type="EMBL" id="AEVO01000003">
    <property type="protein sequence ID" value="EFY08110.1"/>
    <property type="molecule type" value="Genomic_DNA"/>
</dbReference>
<dbReference type="eggNOG" id="COG0546">
    <property type="taxonomic scope" value="Bacteria"/>
</dbReference>
<dbReference type="NCBIfam" id="TIGR01549">
    <property type="entry name" value="HAD-SF-IA-v1"/>
    <property type="match status" value="1"/>
</dbReference>
<dbReference type="SFLD" id="SFLDS00003">
    <property type="entry name" value="Haloacid_Dehalogenase"/>
    <property type="match status" value="1"/>
</dbReference>
<dbReference type="PANTHER" id="PTHR43434:SF1">
    <property type="entry name" value="PHOSPHOGLYCOLATE PHOSPHATASE"/>
    <property type="match status" value="1"/>
</dbReference>
<dbReference type="InterPro" id="IPR023214">
    <property type="entry name" value="HAD_sf"/>
</dbReference>
<dbReference type="InterPro" id="IPR023198">
    <property type="entry name" value="PGP-like_dom2"/>
</dbReference>
<dbReference type="SFLD" id="SFLDG01135">
    <property type="entry name" value="C1.5.6:_HAD__Beta-PGM__Phospha"/>
    <property type="match status" value="1"/>
</dbReference>
<dbReference type="InterPro" id="IPR041492">
    <property type="entry name" value="HAD_2"/>
</dbReference>
<dbReference type="Gene3D" id="1.10.150.240">
    <property type="entry name" value="Putative phosphatase, domain 2"/>
    <property type="match status" value="1"/>
</dbReference>
<evidence type="ECO:0000256" key="3">
    <source>
        <dbReference type="ARBA" id="ARBA00006171"/>
    </source>
</evidence>
<dbReference type="EC" id="3.1.3.18" evidence="4"/>
<proteinExistence type="inferred from homology"/>
<dbReference type="GO" id="GO:0006281">
    <property type="term" value="P:DNA repair"/>
    <property type="evidence" value="ECO:0007669"/>
    <property type="project" value="TreeGrafter"/>
</dbReference>
<dbReference type="HOGENOM" id="CLU_045011_19_1_6"/>
<dbReference type="FunFam" id="3.40.50.1000:FF:000022">
    <property type="entry name" value="Phosphoglycolate phosphatase"/>
    <property type="match status" value="1"/>
</dbReference>
<gene>
    <name evidence="5" type="ORF">HMPREF9444_00060</name>
</gene>